<sequence length="388" mass="41501">MTTATAATFLHLDDHNFSLSPPIGGASSNHPQNNMVEHSVLQPVDATTLPNFETEEKAPWIMRKLVGSLTGRIVMASYETLRATGTSIVCLSPWGDSSPLLLPCIRFRDLVVHGVIVATGGTAAVVAPAMAPIADAVAGSEFASSITVELIGMAGKEAISKGGDWLLVDKPLDILIGNHAHVLNTTSVKTLLITLKYKHIIDDAALGFFRSPVHSDPSMFSNVADYFAVEKGWFSPYLFATNRRPVIPRMMKADVIFAHGPFLSETLLAHSTMVLHFCVPPPPRPTQPEEKPIEDAINTAKATLSAVLPDKDKDKNSSPTPSPEPDAHKSTSAYLEAQYKRFSSKLFHSKDAPPAVSPSNPTNGSKSGDVSAPQSALPLGVDVTDINP</sequence>
<evidence type="ECO:0000313" key="2">
    <source>
        <dbReference type="EMBL" id="KIO33797.1"/>
    </source>
</evidence>
<dbReference type="HOGENOM" id="CLU_714894_0_0_1"/>
<reference evidence="3" key="2">
    <citation type="submission" date="2015-01" db="EMBL/GenBank/DDBJ databases">
        <title>Evolutionary Origins and Diversification of the Mycorrhizal Mutualists.</title>
        <authorList>
            <consortium name="DOE Joint Genome Institute"/>
            <consortium name="Mycorrhizal Genomics Consortium"/>
            <person name="Kohler A."/>
            <person name="Kuo A."/>
            <person name="Nagy L.G."/>
            <person name="Floudas D."/>
            <person name="Copeland A."/>
            <person name="Barry K.W."/>
            <person name="Cichocki N."/>
            <person name="Veneault-Fourrey C."/>
            <person name="LaButti K."/>
            <person name="Lindquist E.A."/>
            <person name="Lipzen A."/>
            <person name="Lundell T."/>
            <person name="Morin E."/>
            <person name="Murat C."/>
            <person name="Riley R."/>
            <person name="Ohm R."/>
            <person name="Sun H."/>
            <person name="Tunlid A."/>
            <person name="Henrissat B."/>
            <person name="Grigoriev I.V."/>
            <person name="Hibbett D.S."/>
            <person name="Martin F."/>
        </authorList>
    </citation>
    <scope>NUCLEOTIDE SEQUENCE [LARGE SCALE GENOMIC DNA]</scope>
    <source>
        <strain evidence="3">MUT 4182</strain>
    </source>
</reference>
<dbReference type="AlphaFoldDB" id="A0A0C3MJD2"/>
<name>A0A0C3MJD2_9AGAM</name>
<reference evidence="2 3" key="1">
    <citation type="submission" date="2014-04" db="EMBL/GenBank/DDBJ databases">
        <authorList>
            <consortium name="DOE Joint Genome Institute"/>
            <person name="Kuo A."/>
            <person name="Girlanda M."/>
            <person name="Perotto S."/>
            <person name="Kohler A."/>
            <person name="Nagy L.G."/>
            <person name="Floudas D."/>
            <person name="Copeland A."/>
            <person name="Barry K.W."/>
            <person name="Cichocki N."/>
            <person name="Veneault-Fourrey C."/>
            <person name="LaButti K."/>
            <person name="Lindquist E.A."/>
            <person name="Lipzen A."/>
            <person name="Lundell T."/>
            <person name="Morin E."/>
            <person name="Murat C."/>
            <person name="Sun H."/>
            <person name="Tunlid A."/>
            <person name="Henrissat B."/>
            <person name="Grigoriev I.V."/>
            <person name="Hibbett D.S."/>
            <person name="Martin F."/>
            <person name="Nordberg H.P."/>
            <person name="Cantor M.N."/>
            <person name="Hua S.X."/>
        </authorList>
    </citation>
    <scope>NUCLEOTIDE SEQUENCE [LARGE SCALE GENOMIC DNA]</scope>
    <source>
        <strain evidence="2 3">MUT 4182</strain>
    </source>
</reference>
<gene>
    <name evidence="2" type="ORF">M407DRAFT_17403</name>
</gene>
<keyword evidence="3" id="KW-1185">Reference proteome</keyword>
<proteinExistence type="predicted"/>
<dbReference type="EMBL" id="KN822946">
    <property type="protein sequence ID" value="KIO33797.1"/>
    <property type="molecule type" value="Genomic_DNA"/>
</dbReference>
<feature type="region of interest" description="Disordered" evidence="1">
    <location>
        <begin position="346"/>
        <end position="388"/>
    </location>
</feature>
<dbReference type="Proteomes" id="UP000054248">
    <property type="component" value="Unassembled WGS sequence"/>
</dbReference>
<organism evidence="2 3">
    <name type="scientific">Tulasnella calospora MUT 4182</name>
    <dbReference type="NCBI Taxonomy" id="1051891"/>
    <lineage>
        <taxon>Eukaryota</taxon>
        <taxon>Fungi</taxon>
        <taxon>Dikarya</taxon>
        <taxon>Basidiomycota</taxon>
        <taxon>Agaricomycotina</taxon>
        <taxon>Agaricomycetes</taxon>
        <taxon>Cantharellales</taxon>
        <taxon>Tulasnellaceae</taxon>
        <taxon>Tulasnella</taxon>
    </lineage>
</organism>
<feature type="non-terminal residue" evidence="2">
    <location>
        <position position="388"/>
    </location>
</feature>
<dbReference type="STRING" id="1051891.A0A0C3MJD2"/>
<feature type="compositionally biased region" description="Polar residues" evidence="1">
    <location>
        <begin position="357"/>
        <end position="374"/>
    </location>
</feature>
<protein>
    <submittedName>
        <fullName evidence="2">Uncharacterized protein</fullName>
    </submittedName>
</protein>
<feature type="region of interest" description="Disordered" evidence="1">
    <location>
        <begin position="305"/>
        <end position="334"/>
    </location>
</feature>
<dbReference type="OrthoDB" id="3351042at2759"/>
<accession>A0A0C3MJD2</accession>
<evidence type="ECO:0000256" key="1">
    <source>
        <dbReference type="SAM" id="MobiDB-lite"/>
    </source>
</evidence>
<evidence type="ECO:0000313" key="3">
    <source>
        <dbReference type="Proteomes" id="UP000054248"/>
    </source>
</evidence>